<feature type="non-terminal residue" evidence="4">
    <location>
        <position position="1"/>
    </location>
</feature>
<accession>T1A4R9</accession>
<dbReference type="GO" id="GO:0009279">
    <property type="term" value="C:cell outer membrane"/>
    <property type="evidence" value="ECO:0007669"/>
    <property type="project" value="UniProtKB-SubCell"/>
</dbReference>
<evidence type="ECO:0000256" key="3">
    <source>
        <dbReference type="ARBA" id="ARBA00023237"/>
    </source>
</evidence>
<organism evidence="4">
    <name type="scientific">mine drainage metagenome</name>
    <dbReference type="NCBI Taxonomy" id="410659"/>
    <lineage>
        <taxon>unclassified sequences</taxon>
        <taxon>metagenomes</taxon>
        <taxon>ecological metagenomes</taxon>
    </lineage>
</organism>
<dbReference type="Gene3D" id="2.40.170.20">
    <property type="entry name" value="TonB-dependent receptor, beta-barrel domain"/>
    <property type="match status" value="1"/>
</dbReference>
<dbReference type="SUPFAM" id="SSF56935">
    <property type="entry name" value="Porins"/>
    <property type="match status" value="1"/>
</dbReference>
<dbReference type="InterPro" id="IPR036942">
    <property type="entry name" value="Beta-barrel_TonB_sf"/>
</dbReference>
<feature type="non-terminal residue" evidence="4">
    <location>
        <position position="162"/>
    </location>
</feature>
<dbReference type="EMBL" id="AUZZ01004807">
    <property type="protein sequence ID" value="EQD51918.1"/>
    <property type="molecule type" value="Genomic_DNA"/>
</dbReference>
<comment type="caution">
    <text evidence="4">The sequence shown here is derived from an EMBL/GenBank/DDBJ whole genome shotgun (WGS) entry which is preliminary data.</text>
</comment>
<evidence type="ECO:0000256" key="1">
    <source>
        <dbReference type="ARBA" id="ARBA00004442"/>
    </source>
</evidence>
<keyword evidence="2" id="KW-0472">Membrane</keyword>
<keyword evidence="3" id="KW-0998">Cell outer membrane</keyword>
<gene>
    <name evidence="4" type="ORF">B2A_06756</name>
</gene>
<keyword evidence="4" id="KW-0675">Receptor</keyword>
<comment type="subcellular location">
    <subcellularLocation>
        <location evidence="1">Cell outer membrane</location>
    </subcellularLocation>
</comment>
<name>T1A4R9_9ZZZZ</name>
<evidence type="ECO:0000313" key="4">
    <source>
        <dbReference type="EMBL" id="EQD51918.1"/>
    </source>
</evidence>
<proteinExistence type="predicted"/>
<evidence type="ECO:0000256" key="2">
    <source>
        <dbReference type="ARBA" id="ARBA00023136"/>
    </source>
</evidence>
<dbReference type="AlphaFoldDB" id="T1A4R9"/>
<sequence>TYFASYTANDTWYLGNNELMLAEPNAPLVNVTLSTAAGCPTAATPAGSCTGFVTQNGVLSGSFYSLQDHYSGRNIAEYLSDQWHTGPWLLDAEFRVENDNISGTIENTANENLDGNPLTFYNNNVSVVTGQWTPSNYDHTLGAWSVGANYDFNGHMSAYARV</sequence>
<reference evidence="4" key="1">
    <citation type="submission" date="2013-08" db="EMBL/GenBank/DDBJ databases">
        <authorList>
            <person name="Mendez C."/>
            <person name="Richter M."/>
            <person name="Ferrer M."/>
            <person name="Sanchez J."/>
        </authorList>
    </citation>
    <scope>NUCLEOTIDE SEQUENCE</scope>
</reference>
<protein>
    <submittedName>
        <fullName evidence="4">TonB-dependent receptor</fullName>
    </submittedName>
</protein>
<reference evidence="4" key="2">
    <citation type="journal article" date="2014" name="ISME J.">
        <title>Microbial stratification in low pH oxic and suboxic macroscopic growths along an acid mine drainage.</title>
        <authorList>
            <person name="Mendez-Garcia C."/>
            <person name="Mesa V."/>
            <person name="Sprenger R.R."/>
            <person name="Richter M."/>
            <person name="Diez M.S."/>
            <person name="Solano J."/>
            <person name="Bargiela R."/>
            <person name="Golyshina O.V."/>
            <person name="Manteca A."/>
            <person name="Ramos J.L."/>
            <person name="Gallego J.R."/>
            <person name="Llorente I."/>
            <person name="Martins Dos Santos V.A."/>
            <person name="Jensen O.N."/>
            <person name="Pelaez A.I."/>
            <person name="Sanchez J."/>
            <person name="Ferrer M."/>
        </authorList>
    </citation>
    <scope>NUCLEOTIDE SEQUENCE</scope>
</reference>